<sequence>MWQFEDSEICSIGMIHPSHSRNSGLSMLSGVSQFSGDYLRDKYEGATEVKVSRRGKLRLSDPRYRLPTAQDLGSLGTTGVNATALQPAWTAVPHVLCRGYNTKKMTVKERCGCKFHWCCASTAILASRLLRCIPASDGRPSGYLLER</sequence>
<name>A0ACC0JFM4_CHOFU</name>
<dbReference type="EMBL" id="CM046110">
    <property type="protein sequence ID" value="KAI8422852.1"/>
    <property type="molecule type" value="Genomic_DNA"/>
</dbReference>
<evidence type="ECO:0000313" key="2">
    <source>
        <dbReference type="Proteomes" id="UP001064048"/>
    </source>
</evidence>
<evidence type="ECO:0000313" key="1">
    <source>
        <dbReference type="EMBL" id="KAI8422852.1"/>
    </source>
</evidence>
<proteinExistence type="predicted"/>
<keyword evidence="2" id="KW-1185">Reference proteome</keyword>
<organism evidence="1 2">
    <name type="scientific">Choristoneura fumiferana</name>
    <name type="common">Spruce budworm moth</name>
    <name type="synonym">Archips fumiferana</name>
    <dbReference type="NCBI Taxonomy" id="7141"/>
    <lineage>
        <taxon>Eukaryota</taxon>
        <taxon>Metazoa</taxon>
        <taxon>Ecdysozoa</taxon>
        <taxon>Arthropoda</taxon>
        <taxon>Hexapoda</taxon>
        <taxon>Insecta</taxon>
        <taxon>Pterygota</taxon>
        <taxon>Neoptera</taxon>
        <taxon>Endopterygota</taxon>
        <taxon>Lepidoptera</taxon>
        <taxon>Glossata</taxon>
        <taxon>Ditrysia</taxon>
        <taxon>Tortricoidea</taxon>
        <taxon>Tortricidae</taxon>
        <taxon>Tortricinae</taxon>
        <taxon>Choristoneura</taxon>
    </lineage>
</organism>
<gene>
    <name evidence="1" type="ORF">MSG28_006594</name>
</gene>
<protein>
    <submittedName>
        <fullName evidence="1">Uncharacterized protein</fullName>
    </submittedName>
</protein>
<accession>A0ACC0JFM4</accession>
<dbReference type="Proteomes" id="UP001064048">
    <property type="component" value="Chromosome 10"/>
</dbReference>
<comment type="caution">
    <text evidence="1">The sequence shown here is derived from an EMBL/GenBank/DDBJ whole genome shotgun (WGS) entry which is preliminary data.</text>
</comment>
<reference evidence="1 2" key="1">
    <citation type="journal article" date="2022" name="Genome Biol. Evol.">
        <title>The Spruce Budworm Genome: Reconstructing the Evolutionary History of Antifreeze Proteins.</title>
        <authorList>
            <person name="Beliveau C."/>
            <person name="Gagne P."/>
            <person name="Picq S."/>
            <person name="Vernygora O."/>
            <person name="Keeling C.I."/>
            <person name="Pinkney K."/>
            <person name="Doucet D."/>
            <person name="Wen F."/>
            <person name="Johnston J.S."/>
            <person name="Maaroufi H."/>
            <person name="Boyle B."/>
            <person name="Laroche J."/>
            <person name="Dewar K."/>
            <person name="Juretic N."/>
            <person name="Blackburn G."/>
            <person name="Nisole A."/>
            <person name="Brunet B."/>
            <person name="Brandao M."/>
            <person name="Lumley L."/>
            <person name="Duan J."/>
            <person name="Quan G."/>
            <person name="Lucarotti C.J."/>
            <person name="Roe A.D."/>
            <person name="Sperling F.A.H."/>
            <person name="Levesque R.C."/>
            <person name="Cusson M."/>
        </authorList>
    </citation>
    <scope>NUCLEOTIDE SEQUENCE [LARGE SCALE GENOMIC DNA]</scope>
    <source>
        <strain evidence="1">Glfc:IPQL:Cfum</strain>
    </source>
</reference>